<keyword evidence="3" id="KW-1185">Reference proteome</keyword>
<dbReference type="InterPro" id="IPR000608">
    <property type="entry name" value="UBC"/>
</dbReference>
<dbReference type="PANTHER" id="PTHR24067">
    <property type="entry name" value="UBIQUITIN-CONJUGATING ENZYME E2"/>
    <property type="match status" value="1"/>
</dbReference>
<dbReference type="Proteomes" id="UP000695562">
    <property type="component" value="Unassembled WGS sequence"/>
</dbReference>
<accession>A0A8J4PKA9</accession>
<dbReference type="EMBL" id="AJWJ01000864">
    <property type="protein sequence ID" value="KAF2068724.1"/>
    <property type="molecule type" value="Genomic_DNA"/>
</dbReference>
<dbReference type="FunFam" id="3.10.110.10:FF:000109">
    <property type="entry name" value="Ubiquitin-conjugating enzyme E2 J2-like"/>
    <property type="match status" value="1"/>
</dbReference>
<dbReference type="OrthoDB" id="1158011at2759"/>
<dbReference type="InterPro" id="IPR016135">
    <property type="entry name" value="UBQ-conjugating_enzyme/RWD"/>
</dbReference>
<dbReference type="SMART" id="SM00212">
    <property type="entry name" value="UBCc"/>
    <property type="match status" value="1"/>
</dbReference>
<feature type="domain" description="UBC core" evidence="1">
    <location>
        <begin position="15"/>
        <end position="165"/>
    </location>
</feature>
<dbReference type="InterPro" id="IPR050113">
    <property type="entry name" value="Ub_conjugating_enzyme"/>
</dbReference>
<name>A0A8J4PKA9_9MYCE</name>
<organism evidence="2 3">
    <name type="scientific">Polysphondylium violaceum</name>
    <dbReference type="NCBI Taxonomy" id="133409"/>
    <lineage>
        <taxon>Eukaryota</taxon>
        <taxon>Amoebozoa</taxon>
        <taxon>Evosea</taxon>
        <taxon>Eumycetozoa</taxon>
        <taxon>Dictyostelia</taxon>
        <taxon>Dictyosteliales</taxon>
        <taxon>Dictyosteliaceae</taxon>
        <taxon>Polysphondylium</taxon>
    </lineage>
</organism>
<gene>
    <name evidence="2" type="ORF">CYY_009954</name>
</gene>
<protein>
    <recommendedName>
        <fullName evidence="1">UBC core domain-containing protein</fullName>
    </recommendedName>
</protein>
<dbReference type="Pfam" id="PF00179">
    <property type="entry name" value="UQ_con"/>
    <property type="match status" value="1"/>
</dbReference>
<comment type="caution">
    <text evidence="2">The sequence shown here is derived from an EMBL/GenBank/DDBJ whole genome shotgun (WGS) entry which is preliminary data.</text>
</comment>
<dbReference type="CDD" id="cd23799">
    <property type="entry name" value="UBCc_UBE2J"/>
    <property type="match status" value="1"/>
</dbReference>
<dbReference type="AlphaFoldDB" id="A0A8J4PKA9"/>
<evidence type="ECO:0000259" key="1">
    <source>
        <dbReference type="PROSITE" id="PS50127"/>
    </source>
</evidence>
<dbReference type="PROSITE" id="PS50127">
    <property type="entry name" value="UBC_2"/>
    <property type="match status" value="1"/>
</dbReference>
<sequence>MSSTPSTIEHPPTKECISRLRREFIEISKNPVENILVCPHPDNILEWHYVILGPANTVYESGIYYGQLIFKYNYPLSPPSIIMTTPSGRFETGKRLCLSISDFHPENWSPSWSSSSILLGLLSFMVDTDITLGSINTTNDEKRLLASKSADFNKKNDTFCKLFPYLVD</sequence>
<evidence type="ECO:0000313" key="2">
    <source>
        <dbReference type="EMBL" id="KAF2068724.1"/>
    </source>
</evidence>
<reference evidence="2" key="1">
    <citation type="submission" date="2020-01" db="EMBL/GenBank/DDBJ databases">
        <title>Development of genomics and gene disruption for Polysphondylium violaceum indicates a role for the polyketide synthase stlB in stalk morphogenesis.</title>
        <authorList>
            <person name="Narita B."/>
            <person name="Kawabe Y."/>
            <person name="Kin K."/>
            <person name="Saito T."/>
            <person name="Gibbs R."/>
            <person name="Kuspa A."/>
            <person name="Muzny D."/>
            <person name="Queller D."/>
            <person name="Richards S."/>
            <person name="Strassman J."/>
            <person name="Sucgang R."/>
            <person name="Worley K."/>
            <person name="Schaap P."/>
        </authorList>
    </citation>
    <scope>NUCLEOTIDE SEQUENCE</scope>
    <source>
        <strain evidence="2">QSvi11</strain>
    </source>
</reference>
<dbReference type="Gene3D" id="3.10.110.10">
    <property type="entry name" value="Ubiquitin Conjugating Enzyme"/>
    <property type="match status" value="1"/>
</dbReference>
<proteinExistence type="predicted"/>
<evidence type="ECO:0000313" key="3">
    <source>
        <dbReference type="Proteomes" id="UP000695562"/>
    </source>
</evidence>
<dbReference type="SUPFAM" id="SSF54495">
    <property type="entry name" value="UBC-like"/>
    <property type="match status" value="1"/>
</dbReference>